<sequence>MVWGSIRANLKTACITVQNSLTARRYINEVLAAQLIPFLHEHPGFVFMHVNAPAHGAIITRDFLCHNNVQLISSWPANSPDLNLVEHLWDYMDSALRHQERQFTNPQELAMELIRIWGEIPQ</sequence>
<dbReference type="InterPro" id="IPR036397">
    <property type="entry name" value="RNaseH_sf"/>
</dbReference>
<dbReference type="GO" id="GO:0003676">
    <property type="term" value="F:nucleic acid binding"/>
    <property type="evidence" value="ECO:0007669"/>
    <property type="project" value="InterPro"/>
</dbReference>
<name>A0AAV4DTW1_9GAST</name>
<dbReference type="Proteomes" id="UP000735302">
    <property type="component" value="Unassembled WGS sequence"/>
</dbReference>
<organism evidence="2 3">
    <name type="scientific">Plakobranchus ocellatus</name>
    <dbReference type="NCBI Taxonomy" id="259542"/>
    <lineage>
        <taxon>Eukaryota</taxon>
        <taxon>Metazoa</taxon>
        <taxon>Spiralia</taxon>
        <taxon>Lophotrochozoa</taxon>
        <taxon>Mollusca</taxon>
        <taxon>Gastropoda</taxon>
        <taxon>Heterobranchia</taxon>
        <taxon>Euthyneura</taxon>
        <taxon>Panpulmonata</taxon>
        <taxon>Sacoglossa</taxon>
        <taxon>Placobranchoidea</taxon>
        <taxon>Plakobranchidae</taxon>
        <taxon>Plakobranchus</taxon>
    </lineage>
</organism>
<protein>
    <submittedName>
        <fullName evidence="2">Transposable element tcb2 transposase</fullName>
    </submittedName>
</protein>
<dbReference type="EMBL" id="BLXT01008339">
    <property type="protein sequence ID" value="GFO47543.1"/>
    <property type="molecule type" value="Genomic_DNA"/>
</dbReference>
<dbReference type="Pfam" id="PF13358">
    <property type="entry name" value="DDE_3"/>
    <property type="match status" value="1"/>
</dbReference>
<proteinExistence type="predicted"/>
<evidence type="ECO:0000313" key="3">
    <source>
        <dbReference type="Proteomes" id="UP000735302"/>
    </source>
</evidence>
<evidence type="ECO:0000313" key="2">
    <source>
        <dbReference type="EMBL" id="GFO47543.1"/>
    </source>
</evidence>
<dbReference type="Gene3D" id="3.30.420.10">
    <property type="entry name" value="Ribonuclease H-like superfamily/Ribonuclease H"/>
    <property type="match status" value="1"/>
</dbReference>
<gene>
    <name evidence="2" type="ORF">PoB_007404800</name>
</gene>
<keyword evidence="3" id="KW-1185">Reference proteome</keyword>
<dbReference type="InterPro" id="IPR038717">
    <property type="entry name" value="Tc1-like_DDE_dom"/>
</dbReference>
<accession>A0AAV4DTW1</accession>
<feature type="domain" description="Tc1-like transposase DDE" evidence="1">
    <location>
        <begin position="3"/>
        <end position="109"/>
    </location>
</feature>
<evidence type="ECO:0000259" key="1">
    <source>
        <dbReference type="Pfam" id="PF13358"/>
    </source>
</evidence>
<dbReference type="AlphaFoldDB" id="A0AAV4DTW1"/>
<comment type="caution">
    <text evidence="2">The sequence shown here is derived from an EMBL/GenBank/DDBJ whole genome shotgun (WGS) entry which is preliminary data.</text>
</comment>
<reference evidence="2 3" key="1">
    <citation type="journal article" date="2021" name="Elife">
        <title>Chloroplast acquisition without the gene transfer in kleptoplastic sea slugs, Plakobranchus ocellatus.</title>
        <authorList>
            <person name="Maeda T."/>
            <person name="Takahashi S."/>
            <person name="Yoshida T."/>
            <person name="Shimamura S."/>
            <person name="Takaki Y."/>
            <person name="Nagai Y."/>
            <person name="Toyoda A."/>
            <person name="Suzuki Y."/>
            <person name="Arimoto A."/>
            <person name="Ishii H."/>
            <person name="Satoh N."/>
            <person name="Nishiyama T."/>
            <person name="Hasebe M."/>
            <person name="Maruyama T."/>
            <person name="Minagawa J."/>
            <person name="Obokata J."/>
            <person name="Shigenobu S."/>
        </authorList>
    </citation>
    <scope>NUCLEOTIDE SEQUENCE [LARGE SCALE GENOMIC DNA]</scope>
</reference>